<evidence type="ECO:0000313" key="2">
    <source>
        <dbReference type="EMBL" id="JAQ01500.1"/>
    </source>
</evidence>
<proteinExistence type="predicted"/>
<organism evidence="2">
    <name type="scientific">Lygus hesperus</name>
    <name type="common">Western plant bug</name>
    <dbReference type="NCBI Taxonomy" id="30085"/>
    <lineage>
        <taxon>Eukaryota</taxon>
        <taxon>Metazoa</taxon>
        <taxon>Ecdysozoa</taxon>
        <taxon>Arthropoda</taxon>
        <taxon>Hexapoda</taxon>
        <taxon>Insecta</taxon>
        <taxon>Pterygota</taxon>
        <taxon>Neoptera</taxon>
        <taxon>Paraneoptera</taxon>
        <taxon>Hemiptera</taxon>
        <taxon>Heteroptera</taxon>
        <taxon>Panheteroptera</taxon>
        <taxon>Cimicomorpha</taxon>
        <taxon>Miridae</taxon>
        <taxon>Mirini</taxon>
        <taxon>Lygus</taxon>
    </lineage>
</organism>
<feature type="region of interest" description="Disordered" evidence="1">
    <location>
        <begin position="1"/>
        <end position="91"/>
    </location>
</feature>
<sequence length="125" mass="13392">MTTWNSAPYPPPDPNQGYGGQGYPPPQQPYPGAGYPNAPPSYPQGPPPQGYPSGPGAPYGQPPYGQAYGDQPYGQPPSGGGYAQPDMYGTTYAEDPEVKGFEFSDKSIRRGFIRKVYSILMGQLI</sequence>
<gene>
    <name evidence="2" type="ORF">g.21329</name>
</gene>
<accession>A0A146L3Z8</accession>
<name>A0A146L3Z8_LYGHE</name>
<evidence type="ECO:0000256" key="1">
    <source>
        <dbReference type="SAM" id="MobiDB-lite"/>
    </source>
</evidence>
<feature type="non-terminal residue" evidence="2">
    <location>
        <position position="125"/>
    </location>
</feature>
<feature type="compositionally biased region" description="Low complexity" evidence="1">
    <location>
        <begin position="51"/>
        <end position="73"/>
    </location>
</feature>
<dbReference type="EMBL" id="GDHC01017129">
    <property type="protein sequence ID" value="JAQ01500.1"/>
    <property type="molecule type" value="Transcribed_RNA"/>
</dbReference>
<reference evidence="2" key="1">
    <citation type="journal article" date="2016" name="Gigascience">
        <title>De novo construction of an expanded transcriptome assembly for the western tarnished plant bug, Lygus hesperus.</title>
        <authorList>
            <person name="Tassone E.E."/>
            <person name="Geib S.M."/>
            <person name="Hall B."/>
            <person name="Fabrick J.A."/>
            <person name="Brent C.S."/>
            <person name="Hull J.J."/>
        </authorList>
    </citation>
    <scope>NUCLEOTIDE SEQUENCE</scope>
</reference>
<feature type="compositionally biased region" description="Pro residues" evidence="1">
    <location>
        <begin position="37"/>
        <end position="50"/>
    </location>
</feature>
<dbReference type="AlphaFoldDB" id="A0A146L3Z8"/>
<protein>
    <submittedName>
        <fullName evidence="2">Uncharacterized protein</fullName>
    </submittedName>
</protein>